<evidence type="ECO:0000313" key="1">
    <source>
        <dbReference type="EMBL" id="KAF2903407.1"/>
    </source>
</evidence>
<dbReference type="EMBL" id="VTPC01001036">
    <property type="protein sequence ID" value="KAF2903407.1"/>
    <property type="molecule type" value="Genomic_DNA"/>
</dbReference>
<dbReference type="AlphaFoldDB" id="A0A8K0DH13"/>
<protein>
    <submittedName>
        <fullName evidence="1">Uncharacterized protein</fullName>
    </submittedName>
</protein>
<name>A0A8K0DH13_IGNLU</name>
<organism evidence="1 2">
    <name type="scientific">Ignelater luminosus</name>
    <name type="common">Cucubano</name>
    <name type="synonym">Pyrophorus luminosus</name>
    <dbReference type="NCBI Taxonomy" id="2038154"/>
    <lineage>
        <taxon>Eukaryota</taxon>
        <taxon>Metazoa</taxon>
        <taxon>Ecdysozoa</taxon>
        <taxon>Arthropoda</taxon>
        <taxon>Hexapoda</taxon>
        <taxon>Insecta</taxon>
        <taxon>Pterygota</taxon>
        <taxon>Neoptera</taxon>
        <taxon>Endopterygota</taxon>
        <taxon>Coleoptera</taxon>
        <taxon>Polyphaga</taxon>
        <taxon>Elateriformia</taxon>
        <taxon>Elateroidea</taxon>
        <taxon>Elateridae</taxon>
        <taxon>Agrypninae</taxon>
        <taxon>Pyrophorini</taxon>
        <taxon>Ignelater</taxon>
    </lineage>
</organism>
<evidence type="ECO:0000313" key="2">
    <source>
        <dbReference type="Proteomes" id="UP000801492"/>
    </source>
</evidence>
<reference evidence="1" key="1">
    <citation type="submission" date="2019-08" db="EMBL/GenBank/DDBJ databases">
        <title>The genome of the North American firefly Photinus pyralis.</title>
        <authorList>
            <consortium name="Photinus pyralis genome working group"/>
            <person name="Fallon T.R."/>
            <person name="Sander Lower S.E."/>
            <person name="Weng J.-K."/>
        </authorList>
    </citation>
    <scope>NUCLEOTIDE SEQUENCE</scope>
    <source>
        <strain evidence="1">TRF0915ILg1</strain>
        <tissue evidence="1">Whole body</tissue>
    </source>
</reference>
<gene>
    <name evidence="1" type="ORF">ILUMI_02785</name>
</gene>
<dbReference type="OrthoDB" id="6758136at2759"/>
<accession>A0A8K0DH13</accession>
<dbReference type="Proteomes" id="UP000801492">
    <property type="component" value="Unassembled WGS sequence"/>
</dbReference>
<proteinExistence type="predicted"/>
<keyword evidence="2" id="KW-1185">Reference proteome</keyword>
<sequence>MPDLSESKRIEILMMIGFGDRRRTHQEVCDVFNDIHPKLYKGIPEVAVANLSNSGRSKIATNEDVAQNIARIILIGLLLHSPTCIKLAIVQ</sequence>
<comment type="caution">
    <text evidence="1">The sequence shown here is derived from an EMBL/GenBank/DDBJ whole genome shotgun (WGS) entry which is preliminary data.</text>
</comment>